<evidence type="ECO:0000313" key="2">
    <source>
        <dbReference type="EMBL" id="GAT47478.1"/>
    </source>
</evidence>
<evidence type="ECO:0000259" key="1">
    <source>
        <dbReference type="Pfam" id="PF01612"/>
    </source>
</evidence>
<protein>
    <recommendedName>
        <fullName evidence="1">3'-5' exonuclease domain-containing protein</fullName>
    </recommendedName>
</protein>
<dbReference type="SUPFAM" id="SSF53098">
    <property type="entry name" value="Ribonuclease H-like"/>
    <property type="match status" value="1"/>
</dbReference>
<dbReference type="PANTHER" id="PTHR43040">
    <property type="entry name" value="RIBONUCLEASE D"/>
    <property type="match status" value="1"/>
</dbReference>
<evidence type="ECO:0000313" key="3">
    <source>
        <dbReference type="Proteomes" id="UP000815677"/>
    </source>
</evidence>
<sequence length="350" mass="39535">MAPILYKLPEAVPALLDALKASRTLFFDCEGVDLGTKGGSLTVMSFGTPRSPDDAHIVHVPPIGATALRPIFDLLESETIQKVVFDGRMDQCALFYGFDGVKLRNVVDLQIVDVKARRQTEPLGSEEQLERLVPYLTYREVMGDQANMYQHVHKLAGLVQAFVEHGLDAEVWEDAAELDLDKTRYRNWAKKDLSQDQLNYAATEIRLIRRLYAHFNKRELLSCEVCEASEKYGSLWIRDGLRQPSTFDEYRRHPLLPLGIIDGTAGYGFTHTCSGCKRSLTRACFSRSAWDKNGNCLVCRAVHLHTVRKAERLRHQYDSDHDDNYGYGWGYDGGSPGPEDGYAYYGSDLD</sequence>
<accession>A0ABQ0L8V1</accession>
<dbReference type="InterPro" id="IPR036397">
    <property type="entry name" value="RNaseH_sf"/>
</dbReference>
<keyword evidence="3" id="KW-1185">Reference proteome</keyword>
<reference evidence="2" key="1">
    <citation type="submission" date="2014-09" db="EMBL/GenBank/DDBJ databases">
        <title>Genome sequence of the luminous mushroom Mycena chlorophos for searching fungal bioluminescence genes.</title>
        <authorList>
            <person name="Tanaka Y."/>
            <person name="Kasuga D."/>
            <person name="Oba Y."/>
            <person name="Hase S."/>
            <person name="Sato K."/>
            <person name="Oba Y."/>
            <person name="Sakakibara Y."/>
        </authorList>
    </citation>
    <scope>NUCLEOTIDE SEQUENCE</scope>
</reference>
<dbReference type="EMBL" id="DF843571">
    <property type="protein sequence ID" value="GAT47478.1"/>
    <property type="molecule type" value="Genomic_DNA"/>
</dbReference>
<organism evidence="2 3">
    <name type="scientific">Mycena chlorophos</name>
    <name type="common">Agaric fungus</name>
    <name type="synonym">Agaricus chlorophos</name>
    <dbReference type="NCBI Taxonomy" id="658473"/>
    <lineage>
        <taxon>Eukaryota</taxon>
        <taxon>Fungi</taxon>
        <taxon>Dikarya</taxon>
        <taxon>Basidiomycota</taxon>
        <taxon>Agaricomycotina</taxon>
        <taxon>Agaricomycetes</taxon>
        <taxon>Agaricomycetidae</taxon>
        <taxon>Agaricales</taxon>
        <taxon>Marasmiineae</taxon>
        <taxon>Mycenaceae</taxon>
        <taxon>Mycena</taxon>
    </lineage>
</organism>
<dbReference type="InterPro" id="IPR002562">
    <property type="entry name" value="3'-5'_exonuclease_dom"/>
</dbReference>
<feature type="domain" description="3'-5' exonuclease" evidence="1">
    <location>
        <begin position="14"/>
        <end position="217"/>
    </location>
</feature>
<gene>
    <name evidence="2" type="ORF">MCHLO_04938</name>
</gene>
<name>A0ABQ0L8V1_MYCCL</name>
<dbReference type="Gene3D" id="3.30.420.10">
    <property type="entry name" value="Ribonuclease H-like superfamily/Ribonuclease H"/>
    <property type="match status" value="1"/>
</dbReference>
<dbReference type="InterPro" id="IPR012337">
    <property type="entry name" value="RNaseH-like_sf"/>
</dbReference>
<proteinExistence type="predicted"/>
<dbReference type="Pfam" id="PF01612">
    <property type="entry name" value="DNA_pol_A_exo1"/>
    <property type="match status" value="1"/>
</dbReference>
<dbReference type="PANTHER" id="PTHR43040:SF1">
    <property type="entry name" value="RIBONUCLEASE D"/>
    <property type="match status" value="1"/>
</dbReference>
<dbReference type="Proteomes" id="UP000815677">
    <property type="component" value="Unassembled WGS sequence"/>
</dbReference>